<accession>A1ZZK4</accession>
<proteinExistence type="predicted"/>
<reference evidence="1 2" key="1">
    <citation type="submission" date="2007-01" db="EMBL/GenBank/DDBJ databases">
        <authorList>
            <person name="Haygood M."/>
            <person name="Podell S."/>
            <person name="Anderson C."/>
            <person name="Hopkinson B."/>
            <person name="Roe K."/>
            <person name="Barbeau K."/>
            <person name="Gaasterland T."/>
            <person name="Ferriera S."/>
            <person name="Johnson J."/>
            <person name="Kravitz S."/>
            <person name="Beeson K."/>
            <person name="Sutton G."/>
            <person name="Rogers Y.-H."/>
            <person name="Friedman R."/>
            <person name="Frazier M."/>
            <person name="Venter J.C."/>
        </authorList>
    </citation>
    <scope>NUCLEOTIDE SEQUENCE [LARGE SCALE GENOMIC DNA]</scope>
    <source>
        <strain evidence="1 2">ATCC 23134</strain>
    </source>
</reference>
<organism evidence="1 2">
    <name type="scientific">Microscilla marina ATCC 23134</name>
    <dbReference type="NCBI Taxonomy" id="313606"/>
    <lineage>
        <taxon>Bacteria</taxon>
        <taxon>Pseudomonadati</taxon>
        <taxon>Bacteroidota</taxon>
        <taxon>Cytophagia</taxon>
        <taxon>Cytophagales</taxon>
        <taxon>Microscillaceae</taxon>
        <taxon>Microscilla</taxon>
    </lineage>
</organism>
<gene>
    <name evidence="1" type="ORF">M23134_01787</name>
</gene>
<keyword evidence="2" id="KW-1185">Reference proteome</keyword>
<dbReference type="AlphaFoldDB" id="A1ZZK4"/>
<dbReference type="EMBL" id="AAWS01000078">
    <property type="protein sequence ID" value="EAY24199.1"/>
    <property type="molecule type" value="Genomic_DNA"/>
</dbReference>
<dbReference type="Proteomes" id="UP000004095">
    <property type="component" value="Unassembled WGS sequence"/>
</dbReference>
<sequence length="203" mass="24073">MQPIALNDKGAEYCFTLSLYQGIRQLLEKLNTRMKTLFKCLLPLVCLLFCNFTYPTNAPVKPDAKTEDVFKKISQDIFKVLKNKNFKVLDKLTPSRAILAEVMKRMPERDKEPWKEFSYQELERKINDAIKKQVKRLHDDSEMYGSDFSKIKMIRHSRPRLKKEKGFEQAEGSLTISNSGNIMNVKYHLVKYKDKWYLMRIWH</sequence>
<comment type="caution">
    <text evidence="1">The sequence shown here is derived from an EMBL/GenBank/DDBJ whole genome shotgun (WGS) entry which is preliminary data.</text>
</comment>
<protein>
    <submittedName>
        <fullName evidence="1">Uncharacterized protein</fullName>
    </submittedName>
</protein>
<evidence type="ECO:0000313" key="1">
    <source>
        <dbReference type="EMBL" id="EAY24199.1"/>
    </source>
</evidence>
<evidence type="ECO:0000313" key="2">
    <source>
        <dbReference type="Proteomes" id="UP000004095"/>
    </source>
</evidence>
<name>A1ZZK4_MICM2</name>